<comment type="caution">
    <text evidence="1">The sequence shown here is derived from an EMBL/GenBank/DDBJ whole genome shotgun (WGS) entry which is preliminary data.</text>
</comment>
<dbReference type="Proteomes" id="UP001430953">
    <property type="component" value="Unassembled WGS sequence"/>
</dbReference>
<evidence type="ECO:0000313" key="1">
    <source>
        <dbReference type="EMBL" id="KAL0121857.1"/>
    </source>
</evidence>
<dbReference type="EMBL" id="JADYXP020000006">
    <property type="protein sequence ID" value="KAL0121857.1"/>
    <property type="molecule type" value="Genomic_DNA"/>
</dbReference>
<keyword evidence="2" id="KW-1185">Reference proteome</keyword>
<proteinExistence type="predicted"/>
<accession>A0AAW2G6Q5</accession>
<dbReference type="AlphaFoldDB" id="A0AAW2G6Q5"/>
<reference evidence="1 2" key="1">
    <citation type="submission" date="2023-03" db="EMBL/GenBank/DDBJ databases">
        <title>High recombination rates correlate with genetic variation in Cardiocondyla obscurior ants.</title>
        <authorList>
            <person name="Errbii M."/>
        </authorList>
    </citation>
    <scope>NUCLEOTIDE SEQUENCE [LARGE SCALE GENOMIC DNA]</scope>
    <source>
        <strain evidence="1">Alpha-2009</strain>
        <tissue evidence="1">Whole body</tissue>
    </source>
</reference>
<gene>
    <name evidence="1" type="ORF">PUN28_006968</name>
</gene>
<sequence>MSESMLPYDETASHLFTFLFDFEKSMGRILLCFAMGVSTPVTSARRNPDEWARLGLKWRSDEPSHLLILLYSPLLRPLPSTSTSFFISVTYVSCLRGRARKFISTMLSMDRYTVLIYLSVSWS</sequence>
<organism evidence="1 2">
    <name type="scientific">Cardiocondyla obscurior</name>
    <dbReference type="NCBI Taxonomy" id="286306"/>
    <lineage>
        <taxon>Eukaryota</taxon>
        <taxon>Metazoa</taxon>
        <taxon>Ecdysozoa</taxon>
        <taxon>Arthropoda</taxon>
        <taxon>Hexapoda</taxon>
        <taxon>Insecta</taxon>
        <taxon>Pterygota</taxon>
        <taxon>Neoptera</taxon>
        <taxon>Endopterygota</taxon>
        <taxon>Hymenoptera</taxon>
        <taxon>Apocrita</taxon>
        <taxon>Aculeata</taxon>
        <taxon>Formicoidea</taxon>
        <taxon>Formicidae</taxon>
        <taxon>Myrmicinae</taxon>
        <taxon>Cardiocondyla</taxon>
    </lineage>
</organism>
<protein>
    <submittedName>
        <fullName evidence="1">Uncharacterized protein</fullName>
    </submittedName>
</protein>
<name>A0AAW2G6Q5_9HYME</name>
<evidence type="ECO:0000313" key="2">
    <source>
        <dbReference type="Proteomes" id="UP001430953"/>
    </source>
</evidence>